<keyword evidence="1" id="KW-0472">Membrane</keyword>
<proteinExistence type="inferred from homology"/>
<evidence type="ECO:0000313" key="2">
    <source>
        <dbReference type="EMBL" id="VEL18273.1"/>
    </source>
</evidence>
<dbReference type="GO" id="GO:0016020">
    <property type="term" value="C:membrane"/>
    <property type="evidence" value="ECO:0007669"/>
    <property type="project" value="UniProtKB-SubCell"/>
</dbReference>
<accession>A0A3S4ZRV2</accession>
<keyword evidence="3" id="KW-1185">Reference proteome</keyword>
<comment type="subcellular location">
    <subcellularLocation>
        <location evidence="1">Membrane</location>
        <topology evidence="1">Multi-pass membrane protein</topology>
    </subcellularLocation>
</comment>
<keyword evidence="1" id="KW-0812">Transmembrane</keyword>
<dbReference type="PANTHER" id="PTHR12372">
    <property type="entry name" value="PECANEX"/>
    <property type="match status" value="1"/>
</dbReference>
<comment type="caution">
    <text evidence="1">Lacks conserved residue(s) required for the propagation of feature annotation.</text>
</comment>
<dbReference type="InterPro" id="IPR039797">
    <property type="entry name" value="Pecanex"/>
</dbReference>
<evidence type="ECO:0000313" key="3">
    <source>
        <dbReference type="Proteomes" id="UP000784294"/>
    </source>
</evidence>
<dbReference type="PANTHER" id="PTHR12372:SF7">
    <property type="entry name" value="PROTEIN PECANEX"/>
    <property type="match status" value="1"/>
</dbReference>
<evidence type="ECO:0000256" key="1">
    <source>
        <dbReference type="RuleBase" id="RU367089"/>
    </source>
</evidence>
<protein>
    <recommendedName>
        <fullName evidence="1">Pecanex-like protein</fullName>
    </recommendedName>
</protein>
<name>A0A3S4ZRV2_9PLAT</name>
<dbReference type="AlphaFoldDB" id="A0A3S4ZRV2"/>
<comment type="similarity">
    <text evidence="1">Belongs to the pecanex family.</text>
</comment>
<keyword evidence="1" id="KW-1133">Transmembrane helix</keyword>
<gene>
    <name evidence="2" type="ORF">PXEA_LOCUS11713</name>
</gene>
<organism evidence="2 3">
    <name type="scientific">Protopolystoma xenopodis</name>
    <dbReference type="NCBI Taxonomy" id="117903"/>
    <lineage>
        <taxon>Eukaryota</taxon>
        <taxon>Metazoa</taxon>
        <taxon>Spiralia</taxon>
        <taxon>Lophotrochozoa</taxon>
        <taxon>Platyhelminthes</taxon>
        <taxon>Monogenea</taxon>
        <taxon>Polyopisthocotylea</taxon>
        <taxon>Polystomatidea</taxon>
        <taxon>Polystomatidae</taxon>
        <taxon>Protopolystoma</taxon>
    </lineage>
</organism>
<reference evidence="2" key="1">
    <citation type="submission" date="2018-11" db="EMBL/GenBank/DDBJ databases">
        <authorList>
            <consortium name="Pathogen Informatics"/>
        </authorList>
    </citation>
    <scope>NUCLEOTIDE SEQUENCE</scope>
</reference>
<dbReference type="Proteomes" id="UP000784294">
    <property type="component" value="Unassembled WGS sequence"/>
</dbReference>
<dbReference type="EMBL" id="CAAALY010036266">
    <property type="protein sequence ID" value="VEL18273.1"/>
    <property type="molecule type" value="Genomic_DNA"/>
</dbReference>
<comment type="caution">
    <text evidence="2">The sequence shown here is derived from an EMBL/GenBank/DDBJ whole genome shotgun (WGS) entry which is preliminary data.</text>
</comment>
<sequence length="211" mass="24155">MCQTQIFRVCRTYFFLFCIAHFLFSNTRDIRTKRIETTNTALASQIRGVSSEQISANLNAIFYEHLTRSLQRCLAGDIQLGRWCPGSVSAGDIFILASDELHFLVHIIEVGNGFVTFQLRGLEFVGTYCHERETEGLRTEAPTFRCVRQRNALPLLSLNSALHLRWVAWEFVYSPYLLDGYRMTDHSAGTSLQLIDLRKVVVDFFVQTCSV</sequence>
<dbReference type="OrthoDB" id="10037631at2759"/>
<feature type="transmembrane region" description="Helical" evidence="1">
    <location>
        <begin position="6"/>
        <end position="24"/>
    </location>
</feature>